<dbReference type="InterPro" id="IPR035940">
    <property type="entry name" value="CAP_sf"/>
</dbReference>
<dbReference type="OrthoDB" id="414826at2759"/>
<keyword evidence="4" id="KW-1185">Reference proteome</keyword>
<evidence type="ECO:0000256" key="2">
    <source>
        <dbReference type="ARBA" id="ARBA00022525"/>
    </source>
</evidence>
<gene>
    <name evidence="3" type="ORF">DIATSA_LOCUS12559</name>
</gene>
<dbReference type="SUPFAM" id="SSF55797">
    <property type="entry name" value="PR-1-like"/>
    <property type="match status" value="1"/>
</dbReference>
<evidence type="ECO:0000313" key="4">
    <source>
        <dbReference type="Proteomes" id="UP001153714"/>
    </source>
</evidence>
<dbReference type="EMBL" id="OU893338">
    <property type="protein sequence ID" value="CAG9795272.1"/>
    <property type="molecule type" value="Genomic_DNA"/>
</dbReference>
<sequence length="98" mass="11085">MCTALQILQSLAVEQYTRCSLNLTMVIRVVLFLAMLGCIQCKILNLSCQQIRSFVDGHNNRRQQLANGKVPGQPAASVMKYMVRSSVISFSFCYKLYM</sequence>
<organism evidence="3 4">
    <name type="scientific">Diatraea saccharalis</name>
    <name type="common">sugarcane borer</name>
    <dbReference type="NCBI Taxonomy" id="40085"/>
    <lineage>
        <taxon>Eukaryota</taxon>
        <taxon>Metazoa</taxon>
        <taxon>Ecdysozoa</taxon>
        <taxon>Arthropoda</taxon>
        <taxon>Hexapoda</taxon>
        <taxon>Insecta</taxon>
        <taxon>Pterygota</taxon>
        <taxon>Neoptera</taxon>
        <taxon>Endopterygota</taxon>
        <taxon>Lepidoptera</taxon>
        <taxon>Glossata</taxon>
        <taxon>Ditrysia</taxon>
        <taxon>Pyraloidea</taxon>
        <taxon>Crambidae</taxon>
        <taxon>Crambinae</taxon>
        <taxon>Diatraea</taxon>
    </lineage>
</organism>
<keyword evidence="2" id="KW-0964">Secreted</keyword>
<proteinExistence type="predicted"/>
<reference evidence="3" key="2">
    <citation type="submission" date="2022-10" db="EMBL/GenBank/DDBJ databases">
        <authorList>
            <consortium name="ENA_rothamsted_submissions"/>
            <consortium name="culmorum"/>
            <person name="King R."/>
        </authorList>
    </citation>
    <scope>NUCLEOTIDE SEQUENCE</scope>
</reference>
<comment type="subcellular location">
    <subcellularLocation>
        <location evidence="1">Secreted</location>
    </subcellularLocation>
</comment>
<protein>
    <submittedName>
        <fullName evidence="3">Uncharacterized protein</fullName>
    </submittedName>
</protein>
<accession>A0A9N9REV0</accession>
<name>A0A9N9REV0_9NEOP</name>
<dbReference type="AlphaFoldDB" id="A0A9N9REV0"/>
<dbReference type="Gene3D" id="3.40.33.10">
    <property type="entry name" value="CAP"/>
    <property type="match status" value="1"/>
</dbReference>
<dbReference type="Proteomes" id="UP001153714">
    <property type="component" value="Chromosome 7"/>
</dbReference>
<evidence type="ECO:0000313" key="3">
    <source>
        <dbReference type="EMBL" id="CAG9795272.1"/>
    </source>
</evidence>
<evidence type="ECO:0000256" key="1">
    <source>
        <dbReference type="ARBA" id="ARBA00004613"/>
    </source>
</evidence>
<reference evidence="3" key="1">
    <citation type="submission" date="2021-12" db="EMBL/GenBank/DDBJ databases">
        <authorList>
            <person name="King R."/>
        </authorList>
    </citation>
    <scope>NUCLEOTIDE SEQUENCE</scope>
</reference>